<keyword evidence="2" id="KW-1185">Reference proteome</keyword>
<dbReference type="Proteomes" id="UP000307507">
    <property type="component" value="Unassembled WGS sequence"/>
</dbReference>
<name>A0A4S3ZSC0_9FLAO</name>
<evidence type="ECO:0000313" key="1">
    <source>
        <dbReference type="EMBL" id="THF48459.1"/>
    </source>
</evidence>
<protein>
    <submittedName>
        <fullName evidence="1">Uncharacterized protein</fullName>
    </submittedName>
</protein>
<reference evidence="1 2" key="1">
    <citation type="submission" date="2019-04" db="EMBL/GenBank/DDBJ databases">
        <title>Flavobacterium sp. nov. isolated from construction timber.</title>
        <authorList>
            <person name="Lin S.-Y."/>
            <person name="Chang C.-T."/>
            <person name="Young C.-C."/>
        </authorList>
    </citation>
    <scope>NUCLEOTIDE SEQUENCE [LARGE SCALE GENOMIC DNA]</scope>
    <source>
        <strain evidence="1 2">CC-CTC003</strain>
    </source>
</reference>
<comment type="caution">
    <text evidence="1">The sequence shown here is derived from an EMBL/GenBank/DDBJ whole genome shotgun (WGS) entry which is preliminary data.</text>
</comment>
<dbReference type="RefSeq" id="WP_136403921.1">
    <property type="nucleotide sequence ID" value="NZ_SSNZ01000008.1"/>
</dbReference>
<evidence type="ECO:0000313" key="2">
    <source>
        <dbReference type="Proteomes" id="UP000307507"/>
    </source>
</evidence>
<dbReference type="AlphaFoldDB" id="A0A4S3ZSC0"/>
<organism evidence="1 2">
    <name type="scientific">Flavobacterium supellecticarium</name>
    <dbReference type="NCBI Taxonomy" id="2565924"/>
    <lineage>
        <taxon>Bacteria</taxon>
        <taxon>Pseudomonadati</taxon>
        <taxon>Bacteroidota</taxon>
        <taxon>Flavobacteriia</taxon>
        <taxon>Flavobacteriales</taxon>
        <taxon>Flavobacteriaceae</taxon>
        <taxon>Flavobacterium</taxon>
    </lineage>
</organism>
<proteinExistence type="predicted"/>
<dbReference type="EMBL" id="SSNZ01000008">
    <property type="protein sequence ID" value="THF48459.1"/>
    <property type="molecule type" value="Genomic_DNA"/>
</dbReference>
<gene>
    <name evidence="1" type="ORF">E6C50_14340</name>
</gene>
<sequence>MKYKLFRFQNQWYYVFSGEVLNMKKFEEAHRYSLKNKTFEQDTFMTYADILLSVNEDKKELYTGYVVDYDLMSEDTTQLDKIYLIDTHRYKRKEIKYDQNGTEIIDPNEENTSKSRNLIKVPGDIFVLNARNIINLNLTGSVSLTVRLSKPTIKNTYYY</sequence>
<accession>A0A4S3ZSC0</accession>
<dbReference type="OrthoDB" id="674965at2"/>